<evidence type="ECO:0000313" key="1">
    <source>
        <dbReference type="EMBL" id="AHI58293.1"/>
    </source>
</evidence>
<dbReference type="RefSeq" id="WP_025317563.1">
    <property type="nucleotide sequence ID" value="NZ_CP002082.1"/>
</dbReference>
<proteinExistence type="predicted"/>
<protein>
    <submittedName>
        <fullName evidence="1">Uncharacterized protein</fullName>
    </submittedName>
</protein>
<dbReference type="HOGENOM" id="CLU_1260800_0_0_14"/>
<accession>W0GM07</accession>
<name>W0GM07_9MOLU</name>
<organism evidence="1 2">
    <name type="scientific">Spiroplasma mirum ATCC 29335</name>
    <dbReference type="NCBI Taxonomy" id="838561"/>
    <lineage>
        <taxon>Bacteria</taxon>
        <taxon>Bacillati</taxon>
        <taxon>Mycoplasmatota</taxon>
        <taxon>Mollicutes</taxon>
        <taxon>Entomoplasmatales</taxon>
        <taxon>Spiroplasmataceae</taxon>
        <taxon>Spiroplasma</taxon>
    </lineage>
</organism>
<dbReference type="PATRIC" id="fig|838561.3.peg.931"/>
<dbReference type="Proteomes" id="UP000019260">
    <property type="component" value="Chromosome"/>
</dbReference>
<dbReference type="KEGG" id="smir:SMM_0808"/>
<dbReference type="KEGG" id="smia:P344_04855"/>
<evidence type="ECO:0000313" key="2">
    <source>
        <dbReference type="Proteomes" id="UP000019260"/>
    </source>
</evidence>
<keyword evidence="2" id="KW-1185">Reference proteome</keyword>
<dbReference type="EMBL" id="CP006720">
    <property type="protein sequence ID" value="AHI58293.1"/>
    <property type="molecule type" value="Genomic_DNA"/>
</dbReference>
<reference evidence="1 2" key="1">
    <citation type="submission" date="2013-09" db="EMBL/GenBank/DDBJ databases">
        <title>Complete genome sequence of Spiroplasma mirum suckling mouse cataract agent.</title>
        <authorList>
            <person name="Landry C.A."/>
            <person name="Bastian F.O."/>
            <person name="Thune R.L."/>
        </authorList>
    </citation>
    <scope>NUCLEOTIDE SEQUENCE [LARGE SCALE GENOMIC DNA]</scope>
    <source>
        <strain evidence="1 2">SMCA</strain>
    </source>
</reference>
<gene>
    <name evidence="1" type="ORF">P344_04855</name>
</gene>
<sequence length="219" mass="23995">MKININANHSEIFKGTTTITMNIKATKFDVFQLSGDFSHNNPLHIANIDTTSLLNSLKLLPNLNSNLASALLDKWIQILNIKGTVIPNGFAHRISFTLDANNTNNFKGQINCQLNLISDKFDISHLKNDYTTSSPVTIRDTSFNSLTYLITSVVGMDKHLIASAQDPNIILTTKSPLPDDGHSHLLKVTIDATNTLAYSGQLTITLQAQTGKMNISSLS</sequence>
<dbReference type="STRING" id="838561.P344_04855"/>
<dbReference type="AlphaFoldDB" id="W0GM07"/>